<evidence type="ECO:0000313" key="1">
    <source>
        <dbReference type="EMBL" id="QBK26221.1"/>
    </source>
</evidence>
<accession>A0A4P6UVD8</accession>
<dbReference type="RefSeq" id="WP_208649911.1">
    <property type="nucleotide sequence ID" value="NZ_CP036528.1"/>
</dbReference>
<dbReference type="EMBL" id="CP036528">
    <property type="protein sequence ID" value="QBK26221.1"/>
    <property type="molecule type" value="Genomic_DNA"/>
</dbReference>
<dbReference type="AlphaFoldDB" id="A0A4P6UVD8"/>
<proteinExistence type="predicted"/>
<name>A0A4P6UVD8_9BACL</name>
<sequence length="122" mass="14122">MNMVETLVNQSRNVLDLMKQLKKVAGKKGSKRSELIEKFTANQHSFNVYTYASEEARQSKEVDVLKVKLDEFSRQFDAARYEVDGEVNEEQVHVLYQEVLTAYNDMVVALGYDNHVVDIKKF</sequence>
<gene>
    <name evidence="1" type="ORF">DKZ56_10305</name>
</gene>
<dbReference type="Proteomes" id="UP000291151">
    <property type="component" value="Chromosome"/>
</dbReference>
<protein>
    <submittedName>
        <fullName evidence="1">Uncharacterized protein</fullName>
    </submittedName>
</protein>
<reference evidence="1 2" key="1">
    <citation type="submission" date="2019-02" db="EMBL/GenBank/DDBJ databases">
        <title>Ureibacillus thermophilus.</title>
        <authorList>
            <person name="Sunny J.S."/>
            <person name="Natarajan A."/>
            <person name="Saleena L.M."/>
        </authorList>
    </citation>
    <scope>NUCLEOTIDE SEQUENCE [LARGE SCALE GENOMIC DNA]</scope>
    <source>
        <strain evidence="1 2">LM102</strain>
    </source>
</reference>
<dbReference type="KEGG" id="uth:DKZ56_10305"/>
<evidence type="ECO:0000313" key="2">
    <source>
        <dbReference type="Proteomes" id="UP000291151"/>
    </source>
</evidence>
<organism evidence="1 2">
    <name type="scientific">Ureibacillus thermophilus</name>
    <dbReference type="NCBI Taxonomy" id="367743"/>
    <lineage>
        <taxon>Bacteria</taxon>
        <taxon>Bacillati</taxon>
        <taxon>Bacillota</taxon>
        <taxon>Bacilli</taxon>
        <taxon>Bacillales</taxon>
        <taxon>Caryophanaceae</taxon>
        <taxon>Ureibacillus</taxon>
    </lineage>
</organism>
<keyword evidence="2" id="KW-1185">Reference proteome</keyword>